<dbReference type="STRING" id="561180.BIFGAL_04055"/>
<dbReference type="InterPro" id="IPR013525">
    <property type="entry name" value="ABC2_TM"/>
</dbReference>
<name>D1NW10_9BIFI</name>
<evidence type="ECO:0000259" key="7">
    <source>
        <dbReference type="Pfam" id="PF12698"/>
    </source>
</evidence>
<reference evidence="9 11" key="2">
    <citation type="submission" date="2014-03" db="EMBL/GenBank/DDBJ databases">
        <title>Genomics of Bifidobacteria.</title>
        <authorList>
            <person name="Ventura M."/>
            <person name="Milani C."/>
            <person name="Lugli G.A."/>
        </authorList>
    </citation>
    <scope>NUCLEOTIDE SEQUENCE [LARGE SCALE GENOMIC DNA]</scope>
    <source>
        <strain evidence="9 11">LMG 11596</strain>
    </source>
</reference>
<evidence type="ECO:0000313" key="11">
    <source>
        <dbReference type="Proteomes" id="UP000029074"/>
    </source>
</evidence>
<dbReference type="Proteomes" id="UP000003656">
    <property type="component" value="Unassembled WGS sequence"/>
</dbReference>
<dbReference type="RefSeq" id="WP_006295507.1">
    <property type="nucleotide sequence ID" value="NZ_ABXB03000004.1"/>
</dbReference>
<feature type="domain" description="ABC-2 type transporter transmembrane" evidence="7">
    <location>
        <begin position="23"/>
        <end position="196"/>
    </location>
</feature>
<dbReference type="eggNOG" id="COG1511">
    <property type="taxonomic scope" value="Bacteria"/>
</dbReference>
<evidence type="ECO:0000256" key="1">
    <source>
        <dbReference type="ARBA" id="ARBA00004141"/>
    </source>
</evidence>
<keyword evidence="11" id="KW-1185">Reference proteome</keyword>
<dbReference type="Gene3D" id="3.40.1710.10">
    <property type="entry name" value="abc type-2 transporter like domain"/>
    <property type="match status" value="1"/>
</dbReference>
<feature type="transmembrane region" description="Helical" evidence="6">
    <location>
        <begin position="770"/>
        <end position="791"/>
    </location>
</feature>
<evidence type="ECO:0000313" key="8">
    <source>
        <dbReference type="EMBL" id="EFA22296.1"/>
    </source>
</evidence>
<dbReference type="InterPro" id="IPR051328">
    <property type="entry name" value="T7SS_ABC-Transporter"/>
</dbReference>
<dbReference type="GO" id="GO:0016020">
    <property type="term" value="C:membrane"/>
    <property type="evidence" value="ECO:0007669"/>
    <property type="project" value="UniProtKB-SubCell"/>
</dbReference>
<dbReference type="NCBIfam" id="TIGR03061">
    <property type="entry name" value="pip_yhgE_Nterm"/>
    <property type="match status" value="1"/>
</dbReference>
<dbReference type="InterPro" id="IPR017500">
    <property type="entry name" value="Phage_infect_YhgE_N"/>
</dbReference>
<comment type="caution">
    <text evidence="8">The sequence shown here is derived from an EMBL/GenBank/DDBJ whole genome shotgun (WGS) entry which is preliminary data.</text>
</comment>
<keyword evidence="4 6" id="KW-0472">Membrane</keyword>
<dbReference type="NCBIfam" id="TIGR03062">
    <property type="entry name" value="pip_yhgE_Cterm"/>
    <property type="match status" value="1"/>
</dbReference>
<dbReference type="AlphaFoldDB" id="D1NW10"/>
<feature type="transmembrane region" description="Helical" evidence="6">
    <location>
        <begin position="525"/>
        <end position="545"/>
    </location>
</feature>
<feature type="compositionally biased region" description="Acidic residues" evidence="5">
    <location>
        <begin position="879"/>
        <end position="890"/>
    </location>
</feature>
<dbReference type="EMBL" id="JGYW01000001">
    <property type="protein sequence ID" value="KFI60023.1"/>
    <property type="molecule type" value="Genomic_DNA"/>
</dbReference>
<dbReference type="EMBL" id="ABXB03000004">
    <property type="protein sequence ID" value="EFA22296.1"/>
    <property type="molecule type" value="Genomic_DNA"/>
</dbReference>
<feature type="region of interest" description="Disordered" evidence="5">
    <location>
        <begin position="854"/>
        <end position="933"/>
    </location>
</feature>
<dbReference type="Pfam" id="PF12698">
    <property type="entry name" value="ABC2_membrane_3"/>
    <property type="match status" value="1"/>
</dbReference>
<evidence type="ECO:0000256" key="3">
    <source>
        <dbReference type="ARBA" id="ARBA00022989"/>
    </source>
</evidence>
<feature type="transmembrane region" description="Helical" evidence="6">
    <location>
        <begin position="630"/>
        <end position="648"/>
    </location>
</feature>
<evidence type="ECO:0000313" key="9">
    <source>
        <dbReference type="EMBL" id="KFI60023.1"/>
    </source>
</evidence>
<reference evidence="8 10" key="1">
    <citation type="submission" date="2009-11" db="EMBL/GenBank/DDBJ databases">
        <authorList>
            <person name="Weinstock G."/>
            <person name="Sodergren E."/>
            <person name="Clifton S."/>
            <person name="Fulton L."/>
            <person name="Fulton B."/>
            <person name="Courtney L."/>
            <person name="Fronick C."/>
            <person name="Harrison M."/>
            <person name="Strong C."/>
            <person name="Farmer C."/>
            <person name="Delahaunty K."/>
            <person name="Markovic C."/>
            <person name="Hall O."/>
            <person name="Minx P."/>
            <person name="Tomlinson C."/>
            <person name="Mitreva M."/>
            <person name="Nelson J."/>
            <person name="Hou S."/>
            <person name="Wollam A."/>
            <person name="Pepin K.H."/>
            <person name="Johnson M."/>
            <person name="Bhonagiri V."/>
            <person name="Nash W.E."/>
            <person name="Warren W."/>
            <person name="Chinwalla A."/>
            <person name="Mardis E.R."/>
            <person name="Wilson R.K."/>
        </authorList>
    </citation>
    <scope>NUCLEOTIDE SEQUENCE [LARGE SCALE GENOMIC DNA]</scope>
    <source>
        <strain evidence="8 10">DSM 20093</strain>
    </source>
</reference>
<organism evidence="8 10">
    <name type="scientific">Bifidobacterium gallicum DSM 20093 = LMG 11596</name>
    <dbReference type="NCBI Taxonomy" id="561180"/>
    <lineage>
        <taxon>Bacteria</taxon>
        <taxon>Bacillati</taxon>
        <taxon>Actinomycetota</taxon>
        <taxon>Actinomycetes</taxon>
        <taxon>Bifidobacteriales</taxon>
        <taxon>Bifidobacteriaceae</taxon>
        <taxon>Bifidobacterium</taxon>
    </lineage>
</organism>
<accession>D1NW10</accession>
<feature type="transmembrane region" description="Helical" evidence="6">
    <location>
        <begin position="21"/>
        <end position="44"/>
    </location>
</feature>
<dbReference type="Proteomes" id="UP000029074">
    <property type="component" value="Unassembled WGS sequence"/>
</dbReference>
<dbReference type="PANTHER" id="PTHR43077:SF10">
    <property type="entry name" value="TRANSPORT PERMEASE PROTEIN"/>
    <property type="match status" value="1"/>
</dbReference>
<feature type="transmembrane region" description="Helical" evidence="6">
    <location>
        <begin position="687"/>
        <end position="707"/>
    </location>
</feature>
<evidence type="ECO:0000256" key="5">
    <source>
        <dbReference type="SAM" id="MobiDB-lite"/>
    </source>
</evidence>
<dbReference type="GO" id="GO:0140359">
    <property type="term" value="F:ABC-type transporter activity"/>
    <property type="evidence" value="ECO:0007669"/>
    <property type="project" value="InterPro"/>
</dbReference>
<evidence type="ECO:0000256" key="2">
    <source>
        <dbReference type="ARBA" id="ARBA00022692"/>
    </source>
</evidence>
<protein>
    <submittedName>
        <fullName evidence="9">Membrane protein</fullName>
    </submittedName>
    <submittedName>
        <fullName evidence="8">YhgE/Pip domain protein</fullName>
    </submittedName>
</protein>
<dbReference type="InterPro" id="IPR017501">
    <property type="entry name" value="Phage_infect_YhgE_C"/>
</dbReference>
<sequence>MRNVWTIVKRDTLRLLRAPAAWVILIGLTFIPAMYAWFNIYGFWNPYNNTSGITVAVANEDEGTTSKQLGHLDLGKQIIGKLKDNHQLGWRFESESEAMQCVESGECYAAIVIPRDFSANVASIFTADAHTPALDYYVNEKINAISPKITDVGATTVDRQINNTFVATVANTVSETINSTNAELSNRTDQAIAKTTNELNAAQQSIKDGRDTISELTHTLEQTPERTQAARTAIDQAVSAASSASTGLKTGQDLLNQTQTKIGTFSSQASSTLDEGSALLSQASGDTASNITTISSAISSGTGQTGSALTGMQGVNSSMASILSDLQAIDVSALSPELQQQLQAIITDLQQKNTDTGVIITDLQTLNSDTQTTANTVSALATQTNTSVQDSLRAAGNARTQISTGALPKLNMGLNSLATTAGTLAGGLSGQQSLVEQTRTVLDQLDAVASSAKTALQNTDTLLGTMNGRIDTLKTDLTSLSSANALTSLLGVDGKLDATTIADFMNSPTVLNTHNLYPINSYGTGMAPLFTNLALWGGTFMLMVIPKLEVDDEGLEGLGVTTSQKYMGRYLVLAQIATMQAVVTTVGDLVVGVQTVNAFMFVLTGVIASLVYLSLVYALSTTFMLVGKGLVVALIMVQIPGASGLYPIEMMPKFFRVLYPFFPFTYSIDAFRETIGGFYDGTWIKRVAVLLIFAVLSFFVGLTLRPLMANFIRLFAREMNESDMFLKEEVYLPERTVGTADALLALADKGGYRKEIEARAQRFAQLYPKLLRGALIAGLVVPIVLSITFSLTTGTKLVALAVWIIWLLLIMLFLMIVEVIRDSFRRRVAISGLSDEALTTMLFRRTRHHQRLHTHAAKHAAGIPTHADASQTPERSDPDLADTIEMDAVEPTEPTEPTEPAELPTSASSTSSGHTDAAQATNDADETDGGRRS</sequence>
<keyword evidence="3 6" id="KW-1133">Transmembrane helix</keyword>
<feature type="transmembrane region" description="Helical" evidence="6">
    <location>
        <begin position="566"/>
        <end position="586"/>
    </location>
</feature>
<evidence type="ECO:0000256" key="4">
    <source>
        <dbReference type="ARBA" id="ARBA00023136"/>
    </source>
</evidence>
<dbReference type="PANTHER" id="PTHR43077">
    <property type="entry name" value="TRANSPORT PERMEASE YVFS-RELATED"/>
    <property type="match status" value="1"/>
</dbReference>
<comment type="subcellular location">
    <subcellularLocation>
        <location evidence="1">Membrane</location>
        <topology evidence="1">Multi-pass membrane protein</topology>
    </subcellularLocation>
</comment>
<proteinExistence type="predicted"/>
<feature type="transmembrane region" description="Helical" evidence="6">
    <location>
        <begin position="797"/>
        <end position="817"/>
    </location>
</feature>
<evidence type="ECO:0000313" key="10">
    <source>
        <dbReference type="Proteomes" id="UP000003656"/>
    </source>
</evidence>
<evidence type="ECO:0000256" key="6">
    <source>
        <dbReference type="SAM" id="Phobius"/>
    </source>
</evidence>
<keyword evidence="2 6" id="KW-0812">Transmembrane</keyword>
<feature type="compositionally biased region" description="Polar residues" evidence="5">
    <location>
        <begin position="906"/>
        <end position="922"/>
    </location>
</feature>
<gene>
    <name evidence="9" type="ORF">BGLCM_0042</name>
    <name evidence="8" type="ORF">BIFGAL_04055</name>
</gene>
<feature type="transmembrane region" description="Helical" evidence="6">
    <location>
        <begin position="598"/>
        <end position="618"/>
    </location>
</feature>